<gene>
    <name evidence="2" type="ORF">BS50DRAFT_574530</name>
</gene>
<proteinExistence type="predicted"/>
<reference evidence="2 3" key="1">
    <citation type="journal article" date="2018" name="Front. Microbiol.">
        <title>Genome-Wide Analysis of Corynespora cassiicola Leaf Fall Disease Putative Effectors.</title>
        <authorList>
            <person name="Lopez D."/>
            <person name="Ribeiro S."/>
            <person name="Label P."/>
            <person name="Fumanal B."/>
            <person name="Venisse J.S."/>
            <person name="Kohler A."/>
            <person name="de Oliveira R.R."/>
            <person name="Labutti K."/>
            <person name="Lipzen A."/>
            <person name="Lail K."/>
            <person name="Bauer D."/>
            <person name="Ohm R.A."/>
            <person name="Barry K.W."/>
            <person name="Spatafora J."/>
            <person name="Grigoriev I.V."/>
            <person name="Martin F.M."/>
            <person name="Pujade-Renaud V."/>
        </authorList>
    </citation>
    <scope>NUCLEOTIDE SEQUENCE [LARGE SCALE GENOMIC DNA]</scope>
    <source>
        <strain evidence="2 3">Philippines</strain>
    </source>
</reference>
<sequence>MRLPISALSLIGFAAILKPAVTLSLPPVLDSRATQPQCTLVLNVWEECRLTQLHRTYIDEKTGEEKTEYFPEEWLNVVDPKFYFWNQEQKQIPYSNDYVPDKYYNSGTWFNTTGLTQNFRFSADGNLALYFNYGGCWWDEATATQECGSCTRGAWSAEAFDCKAEARELSRYRHLNCPFLCG</sequence>
<accession>A0A2T2NKV9</accession>
<protein>
    <submittedName>
        <fullName evidence="2">Uncharacterized protein</fullName>
    </submittedName>
</protein>
<feature type="chain" id="PRO_5015779812" evidence="1">
    <location>
        <begin position="23"/>
        <end position="182"/>
    </location>
</feature>
<name>A0A2T2NKV9_CORCC</name>
<evidence type="ECO:0000313" key="3">
    <source>
        <dbReference type="Proteomes" id="UP000240883"/>
    </source>
</evidence>
<dbReference type="Proteomes" id="UP000240883">
    <property type="component" value="Unassembled WGS sequence"/>
</dbReference>
<keyword evidence="1" id="KW-0732">Signal</keyword>
<evidence type="ECO:0000256" key="1">
    <source>
        <dbReference type="SAM" id="SignalP"/>
    </source>
</evidence>
<keyword evidence="3" id="KW-1185">Reference proteome</keyword>
<organism evidence="2 3">
    <name type="scientific">Corynespora cassiicola Philippines</name>
    <dbReference type="NCBI Taxonomy" id="1448308"/>
    <lineage>
        <taxon>Eukaryota</taxon>
        <taxon>Fungi</taxon>
        <taxon>Dikarya</taxon>
        <taxon>Ascomycota</taxon>
        <taxon>Pezizomycotina</taxon>
        <taxon>Dothideomycetes</taxon>
        <taxon>Pleosporomycetidae</taxon>
        <taxon>Pleosporales</taxon>
        <taxon>Corynesporascaceae</taxon>
        <taxon>Corynespora</taxon>
    </lineage>
</organism>
<dbReference type="AlphaFoldDB" id="A0A2T2NKV9"/>
<evidence type="ECO:0000313" key="2">
    <source>
        <dbReference type="EMBL" id="PSN66063.1"/>
    </source>
</evidence>
<dbReference type="EMBL" id="KZ678136">
    <property type="protein sequence ID" value="PSN66063.1"/>
    <property type="molecule type" value="Genomic_DNA"/>
</dbReference>
<feature type="signal peptide" evidence="1">
    <location>
        <begin position="1"/>
        <end position="22"/>
    </location>
</feature>